<dbReference type="Proteomes" id="UP000268014">
    <property type="component" value="Unassembled WGS sequence"/>
</dbReference>
<proteinExistence type="predicted"/>
<protein>
    <submittedName>
        <fullName evidence="3">Protein phosphatase 1 regulatory subunit 1B</fullName>
    </submittedName>
</protein>
<reference evidence="1 2" key="2">
    <citation type="submission" date="2018-11" db="EMBL/GenBank/DDBJ databases">
        <authorList>
            <consortium name="Pathogen Informatics"/>
        </authorList>
    </citation>
    <scope>NUCLEOTIDE SEQUENCE [LARGE SCALE GENOMIC DNA]</scope>
    <source>
        <strain evidence="1 2">MHpl1</strain>
    </source>
</reference>
<reference evidence="3" key="1">
    <citation type="submission" date="2017-02" db="UniProtKB">
        <authorList>
            <consortium name="WormBaseParasite"/>
        </authorList>
    </citation>
    <scope>IDENTIFICATION</scope>
</reference>
<sequence>MELLVSKLMRETEPPEILLRVPETHKPATIEEVSEDEESLHSVLSISSGSFAEGPEGPVKKTRKPSQAFIYTQSTPETAVKKDTKQDPVEIIHF</sequence>
<evidence type="ECO:0000313" key="2">
    <source>
        <dbReference type="Proteomes" id="UP000268014"/>
    </source>
</evidence>
<accession>A0A0N4W9P3</accession>
<dbReference type="EMBL" id="UZAF01016588">
    <property type="protein sequence ID" value="VDO30713.1"/>
    <property type="molecule type" value="Genomic_DNA"/>
</dbReference>
<dbReference type="AlphaFoldDB" id="A0A0N4W9P3"/>
<name>A0A0N4W9P3_HAEPC</name>
<organism evidence="3">
    <name type="scientific">Haemonchus placei</name>
    <name type="common">Barber's pole worm</name>
    <dbReference type="NCBI Taxonomy" id="6290"/>
    <lineage>
        <taxon>Eukaryota</taxon>
        <taxon>Metazoa</taxon>
        <taxon>Ecdysozoa</taxon>
        <taxon>Nematoda</taxon>
        <taxon>Chromadorea</taxon>
        <taxon>Rhabditida</taxon>
        <taxon>Rhabditina</taxon>
        <taxon>Rhabditomorpha</taxon>
        <taxon>Strongyloidea</taxon>
        <taxon>Trichostrongylidae</taxon>
        <taxon>Haemonchus</taxon>
    </lineage>
</organism>
<dbReference type="WBParaSite" id="HPLM_0000703201-mRNA-1">
    <property type="protein sequence ID" value="HPLM_0000703201-mRNA-1"/>
    <property type="gene ID" value="HPLM_0000703201"/>
</dbReference>
<keyword evidence="2" id="KW-1185">Reference proteome</keyword>
<evidence type="ECO:0000313" key="1">
    <source>
        <dbReference type="EMBL" id="VDO30713.1"/>
    </source>
</evidence>
<gene>
    <name evidence="1" type="ORF">HPLM_LOCUS7024</name>
</gene>
<evidence type="ECO:0000313" key="3">
    <source>
        <dbReference type="WBParaSite" id="HPLM_0000703201-mRNA-1"/>
    </source>
</evidence>
<dbReference type="OrthoDB" id="5872540at2759"/>